<evidence type="ECO:0000313" key="3">
    <source>
        <dbReference type="Proteomes" id="UP001299409"/>
    </source>
</evidence>
<evidence type="ECO:0000313" key="2">
    <source>
        <dbReference type="EMBL" id="VYU33999.1"/>
    </source>
</evidence>
<gene>
    <name evidence="2" type="ORF">IBLFYP30_02404</name>
    <name evidence="1" type="ORF">LIP50_05445</name>
</gene>
<dbReference type="Proteomes" id="UP001299409">
    <property type="component" value="Unassembled WGS sequence"/>
</dbReference>
<protein>
    <submittedName>
        <fullName evidence="2">Uncharacterized protein</fullName>
    </submittedName>
</protein>
<accession>A0A6N3E2X2</accession>
<reference evidence="2" key="1">
    <citation type="submission" date="2019-11" db="EMBL/GenBank/DDBJ databases">
        <authorList>
            <person name="Feng L."/>
        </authorList>
    </citation>
    <scope>NUCLEOTIDE SEQUENCE</scope>
    <source>
        <strain evidence="2">IbartlettiiLFYP30</strain>
    </source>
</reference>
<dbReference type="RefSeq" id="WP_007286793.1">
    <property type="nucleotide sequence ID" value="NZ_BAABXU010000001.1"/>
</dbReference>
<dbReference type="EMBL" id="CACRUE010000033">
    <property type="protein sequence ID" value="VYU33999.1"/>
    <property type="molecule type" value="Genomic_DNA"/>
</dbReference>
<organism evidence="2">
    <name type="scientific">Intestinibacter bartlettii</name>
    <dbReference type="NCBI Taxonomy" id="261299"/>
    <lineage>
        <taxon>Bacteria</taxon>
        <taxon>Bacillati</taxon>
        <taxon>Bacillota</taxon>
        <taxon>Clostridia</taxon>
        <taxon>Peptostreptococcales</taxon>
        <taxon>Peptostreptococcaceae</taxon>
        <taxon>Intestinibacter</taxon>
    </lineage>
</organism>
<dbReference type="EMBL" id="JAJBMB010000004">
    <property type="protein sequence ID" value="MCB5445647.1"/>
    <property type="molecule type" value="Genomic_DNA"/>
</dbReference>
<keyword evidence="3" id="KW-1185">Reference proteome</keyword>
<evidence type="ECO:0000313" key="1">
    <source>
        <dbReference type="EMBL" id="MCB5445647.1"/>
    </source>
</evidence>
<name>A0A6N3E2X2_9FIRM</name>
<sequence>MKGVTYLTEIDKIITEMTDEEFLKVFKNTYEEDSKVKEVYSYDLVKETEE</sequence>
<reference evidence="1 3" key="2">
    <citation type="submission" date="2021-10" db="EMBL/GenBank/DDBJ databases">
        <title>Collection of gut derived symbiotic bacterial strains cultured from healthy donors.</title>
        <authorList>
            <person name="Lin H."/>
            <person name="Littmann E."/>
            <person name="Claire K."/>
            <person name="Pamer E."/>
        </authorList>
    </citation>
    <scope>NUCLEOTIDE SEQUENCE [LARGE SCALE GENOMIC DNA]</scope>
    <source>
        <strain evidence="1 3">MSK.17.68</strain>
    </source>
</reference>
<dbReference type="AlphaFoldDB" id="A0A6N3E2X2"/>
<proteinExistence type="predicted"/>
<dbReference type="GeneID" id="89565250"/>